<feature type="compositionally biased region" description="Acidic residues" evidence="2">
    <location>
        <begin position="262"/>
        <end position="272"/>
    </location>
</feature>
<comment type="caution">
    <text evidence="4">The sequence shown here is derived from an EMBL/GenBank/DDBJ whole genome shotgun (WGS) entry which is preliminary data.</text>
</comment>
<feature type="region of interest" description="Disordered" evidence="2">
    <location>
        <begin position="218"/>
        <end position="289"/>
    </location>
</feature>
<dbReference type="SUPFAM" id="SSF57959">
    <property type="entry name" value="Leucine zipper domain"/>
    <property type="match status" value="1"/>
</dbReference>
<gene>
    <name evidence="4" type="ORF">WJX81_002121</name>
</gene>
<feature type="compositionally biased region" description="Gly residues" evidence="2">
    <location>
        <begin position="246"/>
        <end position="257"/>
    </location>
</feature>
<feature type="region of interest" description="Disordered" evidence="2">
    <location>
        <begin position="100"/>
        <end position="144"/>
    </location>
</feature>
<dbReference type="Proteomes" id="UP001445335">
    <property type="component" value="Unassembled WGS sequence"/>
</dbReference>
<proteinExistence type="predicted"/>
<dbReference type="GO" id="GO:0003700">
    <property type="term" value="F:DNA-binding transcription factor activity"/>
    <property type="evidence" value="ECO:0007669"/>
    <property type="project" value="InterPro"/>
</dbReference>
<accession>A0AAW1RSI5</accession>
<feature type="coiled-coil region" evidence="1">
    <location>
        <begin position="332"/>
        <end position="401"/>
    </location>
</feature>
<evidence type="ECO:0000313" key="4">
    <source>
        <dbReference type="EMBL" id="KAK9837090.1"/>
    </source>
</evidence>
<feature type="region of interest" description="Disordered" evidence="2">
    <location>
        <begin position="402"/>
        <end position="477"/>
    </location>
</feature>
<dbReference type="InterPro" id="IPR004827">
    <property type="entry name" value="bZIP"/>
</dbReference>
<feature type="compositionally biased region" description="Low complexity" evidence="2">
    <location>
        <begin position="126"/>
        <end position="144"/>
    </location>
</feature>
<evidence type="ECO:0000256" key="2">
    <source>
        <dbReference type="SAM" id="MobiDB-lite"/>
    </source>
</evidence>
<dbReference type="InterPro" id="IPR046347">
    <property type="entry name" value="bZIP_sf"/>
</dbReference>
<name>A0AAW1RSI5_9CHLO</name>
<feature type="domain" description="BZIP" evidence="3">
    <location>
        <begin position="304"/>
        <end position="369"/>
    </location>
</feature>
<reference evidence="4 5" key="1">
    <citation type="journal article" date="2024" name="Nat. Commun.">
        <title>Phylogenomics reveals the evolutionary origins of lichenization in chlorophyte algae.</title>
        <authorList>
            <person name="Puginier C."/>
            <person name="Libourel C."/>
            <person name="Otte J."/>
            <person name="Skaloud P."/>
            <person name="Haon M."/>
            <person name="Grisel S."/>
            <person name="Petersen M."/>
            <person name="Berrin J.G."/>
            <person name="Delaux P.M."/>
            <person name="Dal Grande F."/>
            <person name="Keller J."/>
        </authorList>
    </citation>
    <scope>NUCLEOTIDE SEQUENCE [LARGE SCALE GENOMIC DNA]</scope>
    <source>
        <strain evidence="4 5">SAG 245.80</strain>
    </source>
</reference>
<dbReference type="AlphaFoldDB" id="A0AAW1RSI5"/>
<sequence>MDSDRLPSLALSSDLLSLFDGAPSVSCPSGLPLPDLASRQHYAASLAAPSESFEFKNFGIGAVNGGEPGLSAASNGTAHGLAHLSMGAGHAPEAFAASMQGGAPAHRSPRHYADGYQAPASPLQTSALPPHSPHAAGGPAAYSAPSSPLRAGAAKFGSMPASFDRSALPDRAALLASMAARGCLLDGMQQAQAPVPRAASPGGYPRASAFSGSFSAGYPPDYAPDDTGGVPLSVPLRSAPLPGVAEAGGPGDGGGGLTNPVGEDDDGDDFGSEDLGHSSDLGGPDGKRRKMLLCEQDPDAPGLTVEQRRKIRRRINNRASAQRVRAKREQDLTIASAQVAQLDAEKEALMQRAAASQQTCAQMVVQLKAARERWHKTCLTNVALCKELMQLRAQLEAFQKANGGAPQPAAPAPADSIDAPVKAEGANPAGPDPAAAPAAAGDTPAADAPAPSNPAGLAGGGLMPPPQRPPLSAAQAGLRRPSLDNLISAASFDLANIFAA</sequence>
<organism evidence="4 5">
    <name type="scientific">Elliptochloris bilobata</name>
    <dbReference type="NCBI Taxonomy" id="381761"/>
    <lineage>
        <taxon>Eukaryota</taxon>
        <taxon>Viridiplantae</taxon>
        <taxon>Chlorophyta</taxon>
        <taxon>core chlorophytes</taxon>
        <taxon>Trebouxiophyceae</taxon>
        <taxon>Trebouxiophyceae incertae sedis</taxon>
        <taxon>Elliptochloris clade</taxon>
        <taxon>Elliptochloris</taxon>
    </lineage>
</organism>
<feature type="compositionally biased region" description="Low complexity" evidence="2">
    <location>
        <begin position="423"/>
        <end position="456"/>
    </location>
</feature>
<dbReference type="EMBL" id="JALJOU010000023">
    <property type="protein sequence ID" value="KAK9837090.1"/>
    <property type="molecule type" value="Genomic_DNA"/>
</dbReference>
<protein>
    <recommendedName>
        <fullName evidence="3">BZIP domain-containing protein</fullName>
    </recommendedName>
</protein>
<keyword evidence="1" id="KW-0175">Coiled coil</keyword>
<keyword evidence="5" id="KW-1185">Reference proteome</keyword>
<evidence type="ECO:0000259" key="3">
    <source>
        <dbReference type="SMART" id="SM00338"/>
    </source>
</evidence>
<dbReference type="SMART" id="SM00338">
    <property type="entry name" value="BRLZ"/>
    <property type="match status" value="1"/>
</dbReference>
<evidence type="ECO:0000256" key="1">
    <source>
        <dbReference type="SAM" id="Coils"/>
    </source>
</evidence>
<evidence type="ECO:0000313" key="5">
    <source>
        <dbReference type="Proteomes" id="UP001445335"/>
    </source>
</evidence>